<evidence type="ECO:0000313" key="4">
    <source>
        <dbReference type="Proteomes" id="UP000796880"/>
    </source>
</evidence>
<keyword evidence="2" id="KW-0732">Signal</keyword>
<feature type="signal peptide" evidence="2">
    <location>
        <begin position="1"/>
        <end position="18"/>
    </location>
</feature>
<dbReference type="AlphaFoldDB" id="A0A8K0MP78"/>
<dbReference type="EMBL" id="VOIH02000002">
    <property type="protein sequence ID" value="KAF3453606.1"/>
    <property type="molecule type" value="Genomic_DNA"/>
</dbReference>
<dbReference type="Proteomes" id="UP000796880">
    <property type="component" value="Unassembled WGS sequence"/>
</dbReference>
<accession>A0A8K0MP78</accession>
<name>A0A8K0MP78_9ROSA</name>
<keyword evidence="4" id="KW-1185">Reference proteome</keyword>
<feature type="region of interest" description="Disordered" evidence="1">
    <location>
        <begin position="103"/>
        <end position="128"/>
    </location>
</feature>
<evidence type="ECO:0000313" key="3">
    <source>
        <dbReference type="EMBL" id="KAF3453606.1"/>
    </source>
</evidence>
<protein>
    <submittedName>
        <fullName evidence="3">Uncharacterized protein</fullName>
    </submittedName>
</protein>
<evidence type="ECO:0000256" key="2">
    <source>
        <dbReference type="SAM" id="SignalP"/>
    </source>
</evidence>
<feature type="region of interest" description="Disordered" evidence="1">
    <location>
        <begin position="16"/>
        <end position="83"/>
    </location>
</feature>
<organism evidence="3 4">
    <name type="scientific">Rhamnella rubrinervis</name>
    <dbReference type="NCBI Taxonomy" id="2594499"/>
    <lineage>
        <taxon>Eukaryota</taxon>
        <taxon>Viridiplantae</taxon>
        <taxon>Streptophyta</taxon>
        <taxon>Embryophyta</taxon>
        <taxon>Tracheophyta</taxon>
        <taxon>Spermatophyta</taxon>
        <taxon>Magnoliopsida</taxon>
        <taxon>eudicotyledons</taxon>
        <taxon>Gunneridae</taxon>
        <taxon>Pentapetalae</taxon>
        <taxon>rosids</taxon>
        <taxon>fabids</taxon>
        <taxon>Rosales</taxon>
        <taxon>Rhamnaceae</taxon>
        <taxon>rhamnoid group</taxon>
        <taxon>Rhamneae</taxon>
        <taxon>Rhamnella</taxon>
    </lineage>
</organism>
<evidence type="ECO:0000256" key="1">
    <source>
        <dbReference type="SAM" id="MobiDB-lite"/>
    </source>
</evidence>
<feature type="chain" id="PRO_5035445703" evidence="2">
    <location>
        <begin position="19"/>
        <end position="128"/>
    </location>
</feature>
<sequence>MGLCFIFLWSVFSSSSTSLTVQRESFDDIGEPASRNTKGETEENNGSEESEDEDSQKEKEDCEEEGLVVDGTEQALDREGKVIEDTKEEGVLVAKVDRDSVETLENKGGESRGSWGKRRLQRSGENSS</sequence>
<proteinExistence type="predicted"/>
<gene>
    <name evidence="3" type="ORF">FNV43_RR04046</name>
</gene>
<feature type="compositionally biased region" description="Acidic residues" evidence="1">
    <location>
        <begin position="42"/>
        <end position="67"/>
    </location>
</feature>
<reference evidence="3" key="1">
    <citation type="submission" date="2020-03" db="EMBL/GenBank/DDBJ databases">
        <title>A high-quality chromosome-level genome assembly of a woody plant with both climbing and erect habits, Rhamnella rubrinervis.</title>
        <authorList>
            <person name="Lu Z."/>
            <person name="Yang Y."/>
            <person name="Zhu X."/>
            <person name="Sun Y."/>
        </authorList>
    </citation>
    <scope>NUCLEOTIDE SEQUENCE</scope>
    <source>
        <strain evidence="3">BYM</strain>
        <tissue evidence="3">Leaf</tissue>
    </source>
</reference>
<comment type="caution">
    <text evidence="3">The sequence shown here is derived from an EMBL/GenBank/DDBJ whole genome shotgun (WGS) entry which is preliminary data.</text>
</comment>